<feature type="transmembrane region" description="Helical" evidence="8">
    <location>
        <begin position="277"/>
        <end position="306"/>
    </location>
</feature>
<keyword evidence="2" id="KW-1003">Cell membrane</keyword>
<feature type="transmembrane region" description="Helical" evidence="8">
    <location>
        <begin position="7"/>
        <end position="29"/>
    </location>
</feature>
<keyword evidence="3" id="KW-0808">Transferase</keyword>
<comment type="caution">
    <text evidence="9">The sequence shown here is derived from an EMBL/GenBank/DDBJ whole genome shotgun (WGS) entry which is preliminary data.</text>
</comment>
<dbReference type="EMBL" id="BOMI01000038">
    <property type="protein sequence ID" value="GID73799.1"/>
    <property type="molecule type" value="Genomic_DNA"/>
</dbReference>
<feature type="transmembrane region" description="Helical" evidence="8">
    <location>
        <begin position="136"/>
        <end position="154"/>
    </location>
</feature>
<accession>A0ABQ3Y1D5</accession>
<protein>
    <submittedName>
        <fullName evidence="9">Membrane protein</fullName>
    </submittedName>
</protein>
<dbReference type="Pfam" id="PF09594">
    <property type="entry name" value="GT87"/>
    <property type="match status" value="1"/>
</dbReference>
<dbReference type="InterPro" id="IPR018584">
    <property type="entry name" value="GT87"/>
</dbReference>
<sequence length="393" mass="43325">MTLRPRAQIVVVAVTAIAVGVFLVTVPTFREFFDLGVYRGAVHYWLVDGGELYDFLYDGTEYGFTYPPFAALVFSPLALTSWPVAVACGVVLNAACVAVLLRWYVVPVLRRHGWPLWMSASLVFLAVLVFEPARDTFSFGQVNLALLVLVCSDLRRTQWRGLGIGIAAAIKLTPAVFIGYLILTRQYRAAAVASATAAGATLLAFLVAPDTSRRFWTETLWDTGRVGKLEYVSNQSLRGVVARLGAPAVWWLVAAAVILVIWWLAVRRVRDDVTGFALTGIVACLLSPVTWVHHLVWLLPAMFLLVDRALGRHDRRALALLFAAYVVLSSSVVWLWWAGADGFLAAVGSNTYVWIAVALLVALEPPGRATYTARRRPPYVRGVPDDLDLRERP</sequence>
<evidence type="ECO:0000256" key="3">
    <source>
        <dbReference type="ARBA" id="ARBA00022679"/>
    </source>
</evidence>
<dbReference type="Proteomes" id="UP000609879">
    <property type="component" value="Unassembled WGS sequence"/>
</dbReference>
<keyword evidence="6 8" id="KW-0472">Membrane</keyword>
<evidence type="ECO:0000256" key="5">
    <source>
        <dbReference type="ARBA" id="ARBA00022989"/>
    </source>
</evidence>
<comment type="similarity">
    <text evidence="7">Belongs to the glycosyltransferase 87 family.</text>
</comment>
<feature type="transmembrane region" description="Helical" evidence="8">
    <location>
        <begin position="318"/>
        <end position="337"/>
    </location>
</feature>
<feature type="transmembrane region" description="Helical" evidence="8">
    <location>
        <begin position="189"/>
        <end position="208"/>
    </location>
</feature>
<organism evidence="9 10">
    <name type="scientific">Paractinoplanes deccanensis</name>
    <dbReference type="NCBI Taxonomy" id="113561"/>
    <lineage>
        <taxon>Bacteria</taxon>
        <taxon>Bacillati</taxon>
        <taxon>Actinomycetota</taxon>
        <taxon>Actinomycetes</taxon>
        <taxon>Micromonosporales</taxon>
        <taxon>Micromonosporaceae</taxon>
        <taxon>Paractinoplanes</taxon>
    </lineage>
</organism>
<evidence type="ECO:0000256" key="1">
    <source>
        <dbReference type="ARBA" id="ARBA00004651"/>
    </source>
</evidence>
<evidence type="ECO:0000256" key="6">
    <source>
        <dbReference type="ARBA" id="ARBA00023136"/>
    </source>
</evidence>
<evidence type="ECO:0000256" key="8">
    <source>
        <dbReference type="SAM" id="Phobius"/>
    </source>
</evidence>
<keyword evidence="5 8" id="KW-1133">Transmembrane helix</keyword>
<comment type="subcellular location">
    <subcellularLocation>
        <location evidence="1">Cell membrane</location>
        <topology evidence="1">Multi-pass membrane protein</topology>
    </subcellularLocation>
</comment>
<feature type="transmembrane region" description="Helical" evidence="8">
    <location>
        <begin position="244"/>
        <end position="265"/>
    </location>
</feature>
<proteinExistence type="inferred from homology"/>
<feature type="transmembrane region" description="Helical" evidence="8">
    <location>
        <begin position="343"/>
        <end position="363"/>
    </location>
</feature>
<keyword evidence="10" id="KW-1185">Reference proteome</keyword>
<evidence type="ECO:0000313" key="10">
    <source>
        <dbReference type="Proteomes" id="UP000609879"/>
    </source>
</evidence>
<reference evidence="9 10" key="1">
    <citation type="submission" date="2021-01" db="EMBL/GenBank/DDBJ databases">
        <title>Whole genome shotgun sequence of Actinoplanes deccanensis NBRC 13994.</title>
        <authorList>
            <person name="Komaki H."/>
            <person name="Tamura T."/>
        </authorList>
    </citation>
    <scope>NUCLEOTIDE SEQUENCE [LARGE SCALE GENOMIC DNA]</scope>
    <source>
        <strain evidence="9 10">NBRC 13994</strain>
    </source>
</reference>
<dbReference type="RefSeq" id="WP_203761714.1">
    <property type="nucleotide sequence ID" value="NZ_BAAABO010000027.1"/>
</dbReference>
<feature type="transmembrane region" description="Helical" evidence="8">
    <location>
        <begin position="82"/>
        <end position="101"/>
    </location>
</feature>
<evidence type="ECO:0000256" key="4">
    <source>
        <dbReference type="ARBA" id="ARBA00022692"/>
    </source>
</evidence>
<evidence type="ECO:0000313" key="9">
    <source>
        <dbReference type="EMBL" id="GID73799.1"/>
    </source>
</evidence>
<keyword evidence="4 8" id="KW-0812">Transmembrane</keyword>
<gene>
    <name evidence="9" type="ORF">Ade02nite_24400</name>
</gene>
<feature type="transmembrane region" description="Helical" evidence="8">
    <location>
        <begin position="161"/>
        <end position="183"/>
    </location>
</feature>
<feature type="transmembrane region" description="Helical" evidence="8">
    <location>
        <begin position="113"/>
        <end position="130"/>
    </location>
</feature>
<name>A0ABQ3Y1D5_9ACTN</name>
<evidence type="ECO:0000256" key="2">
    <source>
        <dbReference type="ARBA" id="ARBA00022475"/>
    </source>
</evidence>
<evidence type="ECO:0000256" key="7">
    <source>
        <dbReference type="ARBA" id="ARBA00024033"/>
    </source>
</evidence>